<evidence type="ECO:0000313" key="2">
    <source>
        <dbReference type="EMBL" id="MBN8120701.1"/>
    </source>
</evidence>
<reference evidence="2" key="1">
    <citation type="submission" date="2021-03" db="EMBL/GenBank/DDBJ databases">
        <title>Study of the foodborne Vibrio vulnificus isolates from China.</title>
        <authorList>
            <person name="Zheng Z."/>
            <person name="Ye L."/>
        </authorList>
    </citation>
    <scope>NUCLEOTIDE SEQUENCE</scope>
    <source>
        <strain evidence="2">Vv1582</strain>
    </source>
</reference>
<dbReference type="Proteomes" id="UP000664056">
    <property type="component" value="Unassembled WGS sequence"/>
</dbReference>
<proteinExistence type="predicted"/>
<dbReference type="RefSeq" id="WP_206622429.1">
    <property type="nucleotide sequence ID" value="NZ_JAFKOQ010000001.1"/>
</dbReference>
<keyword evidence="1" id="KW-0812">Transmembrane</keyword>
<evidence type="ECO:0000313" key="3">
    <source>
        <dbReference type="Proteomes" id="UP000664056"/>
    </source>
</evidence>
<evidence type="ECO:0000256" key="1">
    <source>
        <dbReference type="SAM" id="Phobius"/>
    </source>
</evidence>
<comment type="caution">
    <text evidence="2">The sequence shown here is derived from an EMBL/GenBank/DDBJ whole genome shotgun (WGS) entry which is preliminary data.</text>
</comment>
<organism evidence="2 3">
    <name type="scientific">Vibrio vulnificus</name>
    <dbReference type="NCBI Taxonomy" id="672"/>
    <lineage>
        <taxon>Bacteria</taxon>
        <taxon>Pseudomonadati</taxon>
        <taxon>Pseudomonadota</taxon>
        <taxon>Gammaproteobacteria</taxon>
        <taxon>Vibrionales</taxon>
        <taxon>Vibrionaceae</taxon>
        <taxon>Vibrio</taxon>
    </lineage>
</organism>
<protein>
    <submittedName>
        <fullName evidence="2">Uncharacterized protein</fullName>
    </submittedName>
</protein>
<keyword evidence="1" id="KW-0472">Membrane</keyword>
<gene>
    <name evidence="2" type="ORF">J0J18_03075</name>
</gene>
<name>A0AAW4H833_VIBVL</name>
<sequence>MTELNSYLRANRVYIFVCLVLVNVLLIVAAENTKLKLLGRIETLENKWSSHATFHQSNIETLITYSKLADTETDYKHIKHQYLMEKTSGNKYISIEKTGAVTARYNRVYYLDDICSLSFSGRADMTVENVILHCLY</sequence>
<accession>A0AAW4H833</accession>
<keyword evidence="1" id="KW-1133">Transmembrane helix</keyword>
<feature type="transmembrane region" description="Helical" evidence="1">
    <location>
        <begin position="12"/>
        <end position="30"/>
    </location>
</feature>
<dbReference type="AlphaFoldDB" id="A0AAW4H833"/>
<dbReference type="EMBL" id="JAFKOQ010000001">
    <property type="protein sequence ID" value="MBN8120701.1"/>
    <property type="molecule type" value="Genomic_DNA"/>
</dbReference>